<dbReference type="GO" id="GO:0005737">
    <property type="term" value="C:cytoplasm"/>
    <property type="evidence" value="ECO:0007669"/>
    <property type="project" value="TreeGrafter"/>
</dbReference>
<name>A0A451DB80_9GAMM</name>
<comment type="cofactor">
    <cofactor evidence="19">
        <name>Mg(2+)</name>
        <dbReference type="ChEBI" id="CHEBI:18420"/>
    </cofactor>
    <cofactor evidence="19">
        <name>Mn(2+)</name>
        <dbReference type="ChEBI" id="CHEBI:29035"/>
    </cofactor>
    <text evidence="19">Binds 4 Mg(2+) or Mn(2+) ions per subunit.</text>
</comment>
<dbReference type="PANTHER" id="PTHR11405:SF53">
    <property type="entry name" value="CARBAMOYL-PHOSPHATE SYNTHASE [AMMONIA], MITOCHONDRIAL"/>
    <property type="match status" value="1"/>
</dbReference>
<dbReference type="Pfam" id="PF02786">
    <property type="entry name" value="CPSase_L_D2"/>
    <property type="match status" value="2"/>
</dbReference>
<dbReference type="SMART" id="SM01096">
    <property type="entry name" value="CPSase_L_D3"/>
    <property type="match status" value="1"/>
</dbReference>
<keyword evidence="8" id="KW-0479">Metal-binding</keyword>
<protein>
    <recommendedName>
        <fullName evidence="19">Carbamoyl phosphate synthase large chain</fullName>
        <ecNumber evidence="19">6.3.4.16</ecNumber>
        <ecNumber evidence="19">6.3.5.5</ecNumber>
    </recommendedName>
    <alternativeName>
        <fullName evidence="19">Carbamoyl phosphate synthetase ammonia chain</fullName>
    </alternativeName>
</protein>
<feature type="binding site" evidence="19">
    <location>
        <position position="176"/>
    </location>
    <ligand>
        <name>ATP</name>
        <dbReference type="ChEBI" id="CHEBI:30616"/>
        <label>1</label>
    </ligand>
</feature>
<dbReference type="PROSITE" id="PS00866">
    <property type="entry name" value="CPSASE_1"/>
    <property type="match status" value="1"/>
</dbReference>
<comment type="pathway">
    <text evidence="3 19">Amino-acid biosynthesis; L-arginine biosynthesis; carbamoyl phosphate from bicarbonate: step 1/1.</text>
</comment>
<feature type="binding site" evidence="19">
    <location>
        <position position="847"/>
    </location>
    <ligand>
        <name>Mn(2+)</name>
        <dbReference type="ChEBI" id="CHEBI:29035"/>
        <label>4</label>
    </ligand>
</feature>
<dbReference type="GO" id="GO:0046872">
    <property type="term" value="F:metal ion binding"/>
    <property type="evidence" value="ECO:0007669"/>
    <property type="project" value="UniProtKB-KW"/>
</dbReference>
<feature type="binding site" evidence="19">
    <location>
        <position position="241"/>
    </location>
    <ligand>
        <name>ATP</name>
        <dbReference type="ChEBI" id="CHEBI:30616"/>
        <label>1</label>
    </ligand>
</feature>
<evidence type="ECO:0000256" key="19">
    <source>
        <dbReference type="HAMAP-Rule" id="MF_01210"/>
    </source>
</evidence>
<evidence type="ECO:0000256" key="14">
    <source>
        <dbReference type="ARBA" id="ARBA00023211"/>
    </source>
</evidence>
<feature type="domain" description="ATP-grasp" evidence="20">
    <location>
        <begin position="683"/>
        <end position="874"/>
    </location>
</feature>
<feature type="binding site" evidence="19">
    <location>
        <position position="175"/>
    </location>
    <ligand>
        <name>ATP</name>
        <dbReference type="ChEBI" id="CHEBI:30616"/>
        <label>1</label>
    </ligand>
</feature>
<dbReference type="InterPro" id="IPR058047">
    <property type="entry name" value="CPSase_preATP-grasp"/>
</dbReference>
<dbReference type="InterPro" id="IPR005479">
    <property type="entry name" value="CPAse_ATP-bd"/>
</dbReference>
<dbReference type="FunFam" id="3.40.50.20:FF:000001">
    <property type="entry name" value="Carbamoyl-phosphate synthase large chain"/>
    <property type="match status" value="1"/>
</dbReference>
<feature type="binding site" evidence="19">
    <location>
        <position position="299"/>
    </location>
    <ligand>
        <name>Mn(2+)</name>
        <dbReference type="ChEBI" id="CHEBI:29035"/>
        <label>2</label>
    </ligand>
</feature>
<feature type="binding site" evidence="19">
    <location>
        <position position="760"/>
    </location>
    <ligand>
        <name>ATP</name>
        <dbReference type="ChEBI" id="CHEBI:30616"/>
        <label>2</label>
    </ligand>
</feature>
<dbReference type="Pfam" id="PF02142">
    <property type="entry name" value="MGS"/>
    <property type="match status" value="1"/>
</dbReference>
<evidence type="ECO:0000259" key="21">
    <source>
        <dbReference type="PROSITE" id="PS51855"/>
    </source>
</evidence>
<feature type="domain" description="MGS-like" evidence="21">
    <location>
        <begin position="939"/>
        <end position="1078"/>
    </location>
</feature>
<dbReference type="FunFam" id="3.30.470.20:FF:000013">
    <property type="entry name" value="Carbamoyl-phosphate synthase large chain"/>
    <property type="match status" value="1"/>
</dbReference>
<dbReference type="InterPro" id="IPR036914">
    <property type="entry name" value="MGS-like_dom_sf"/>
</dbReference>
<dbReference type="InterPro" id="IPR016185">
    <property type="entry name" value="PreATP-grasp_dom_sf"/>
</dbReference>
<dbReference type="EC" id="6.3.5.5" evidence="19"/>
<feature type="binding site" evidence="19">
    <location>
        <position position="242"/>
    </location>
    <ligand>
        <name>ATP</name>
        <dbReference type="ChEBI" id="CHEBI:30616"/>
        <label>1</label>
    </ligand>
</feature>
<evidence type="ECO:0000256" key="10">
    <source>
        <dbReference type="ARBA" id="ARBA00022741"/>
    </source>
</evidence>
<dbReference type="FunFam" id="3.40.50.20:FF:000003">
    <property type="entry name" value="Carbamoyl-phosphate synthase large chain"/>
    <property type="match status" value="1"/>
</dbReference>
<dbReference type="FunFam" id="1.10.1030.10:FF:000002">
    <property type="entry name" value="Carbamoyl-phosphate synthase large chain"/>
    <property type="match status" value="1"/>
</dbReference>
<dbReference type="Gene3D" id="3.40.50.1380">
    <property type="entry name" value="Methylglyoxal synthase-like domain"/>
    <property type="match status" value="1"/>
</dbReference>
<keyword evidence="9 19" id="KW-0677">Repeat</keyword>
<dbReference type="InterPro" id="IPR005483">
    <property type="entry name" value="CPSase_dom"/>
</dbReference>
<keyword evidence="13 19" id="KW-0665">Pyrimidine biosynthesis</keyword>
<dbReference type="NCBIfam" id="TIGR01369">
    <property type="entry name" value="CPSaseII_lrg"/>
    <property type="match status" value="1"/>
</dbReference>
<dbReference type="NCBIfam" id="NF009455">
    <property type="entry name" value="PRK12815.1"/>
    <property type="match status" value="1"/>
</dbReference>
<comment type="similarity">
    <text evidence="4 19">Belongs to the CarB family.</text>
</comment>
<evidence type="ECO:0000256" key="3">
    <source>
        <dbReference type="ARBA" id="ARBA00005077"/>
    </source>
</evidence>
<dbReference type="PROSITE" id="PS51257">
    <property type="entry name" value="PROKAR_LIPOPROTEIN"/>
    <property type="match status" value="1"/>
</dbReference>
<feature type="binding site" evidence="19">
    <location>
        <position position="758"/>
    </location>
    <ligand>
        <name>ATP</name>
        <dbReference type="ChEBI" id="CHEBI:30616"/>
        <label>2</label>
    </ligand>
</feature>
<feature type="binding site" evidence="19">
    <location>
        <position position="833"/>
    </location>
    <ligand>
        <name>ATP</name>
        <dbReference type="ChEBI" id="CHEBI:30616"/>
        <label>2</label>
    </ligand>
</feature>
<feature type="binding site" evidence="19">
    <location>
        <position position="243"/>
    </location>
    <ligand>
        <name>ATP</name>
        <dbReference type="ChEBI" id="CHEBI:30616"/>
        <label>1</label>
    </ligand>
</feature>
<feature type="region of interest" description="Allosteric domain" evidence="19">
    <location>
        <begin position="941"/>
        <end position="1078"/>
    </location>
</feature>
<feature type="binding site" evidence="19">
    <location>
        <position position="790"/>
    </location>
    <ligand>
        <name>ATP</name>
        <dbReference type="ChEBI" id="CHEBI:30616"/>
        <label>2</label>
    </ligand>
</feature>
<evidence type="ECO:0000259" key="20">
    <source>
        <dbReference type="PROSITE" id="PS50975"/>
    </source>
</evidence>
<keyword evidence="10 19" id="KW-0547">Nucleotide-binding</keyword>
<dbReference type="EMBL" id="LR217717">
    <property type="protein sequence ID" value="VFP83570.1"/>
    <property type="molecule type" value="Genomic_DNA"/>
</dbReference>
<evidence type="ECO:0000256" key="9">
    <source>
        <dbReference type="ARBA" id="ARBA00022737"/>
    </source>
</evidence>
<feature type="binding site" evidence="19">
    <location>
        <position position="299"/>
    </location>
    <ligand>
        <name>ATP</name>
        <dbReference type="ChEBI" id="CHEBI:30616"/>
        <label>1</label>
    </ligand>
</feature>
<evidence type="ECO:0000256" key="4">
    <source>
        <dbReference type="ARBA" id="ARBA00009799"/>
    </source>
</evidence>
<comment type="cofactor">
    <cofactor evidence="1">
        <name>Mn(2+)</name>
        <dbReference type="ChEBI" id="CHEBI:29035"/>
    </cofactor>
</comment>
<dbReference type="FunFam" id="3.30.470.20:FF:000007">
    <property type="entry name" value="Carbamoyl-phosphate synthase large chain"/>
    <property type="match status" value="1"/>
</dbReference>
<evidence type="ECO:0000256" key="8">
    <source>
        <dbReference type="ARBA" id="ARBA00022723"/>
    </source>
</evidence>
<dbReference type="PROSITE" id="PS51855">
    <property type="entry name" value="MGS"/>
    <property type="match status" value="1"/>
</dbReference>
<feature type="binding site" evidence="19">
    <location>
        <position position="845"/>
    </location>
    <ligand>
        <name>Mn(2+)</name>
        <dbReference type="ChEBI" id="CHEBI:29035"/>
        <label>4</label>
    </ligand>
</feature>
<dbReference type="PRINTS" id="PR00098">
    <property type="entry name" value="CPSASE"/>
</dbReference>
<comment type="function">
    <text evidence="17 19">Large subunit of the glutamine-dependent carbamoyl phosphate synthetase (CPSase). CPSase catalyzes the formation of carbamoyl phosphate from the ammonia moiety of glutamine, carbonate, and phosphate donated by ATP, constituting the first step of 2 biosynthetic pathways, one leading to arginine and/or urea and the other to pyrimidine nucleotides. The large subunit (synthetase) binds the substrates ammonia (free or transferred from glutamine from the small subunit), hydrogencarbonate and ATP and carries out an ATP-coupled ligase reaction, activating hydrogencarbonate by forming carboxy phosphate which reacts with ammonia to form carbamoyl phosphate.</text>
</comment>
<feature type="binding site" evidence="19">
    <location>
        <position position="208"/>
    </location>
    <ligand>
        <name>ATP</name>
        <dbReference type="ChEBI" id="CHEBI:30616"/>
        <label>1</label>
    </ligand>
</feature>
<feature type="region of interest" description="Carboxyphosphate synthetic domain" evidence="19">
    <location>
        <begin position="1"/>
        <end position="403"/>
    </location>
</feature>
<evidence type="ECO:0000256" key="1">
    <source>
        <dbReference type="ARBA" id="ARBA00001936"/>
    </source>
</evidence>
<dbReference type="GO" id="GO:0005524">
    <property type="term" value="F:ATP binding"/>
    <property type="evidence" value="ECO:0007669"/>
    <property type="project" value="UniProtKB-UniRule"/>
</dbReference>
<evidence type="ECO:0000256" key="13">
    <source>
        <dbReference type="ARBA" id="ARBA00022975"/>
    </source>
</evidence>
<feature type="binding site" evidence="19">
    <location>
        <position position="299"/>
    </location>
    <ligand>
        <name>Mn(2+)</name>
        <dbReference type="ChEBI" id="CHEBI:29035"/>
        <label>1</label>
    </ligand>
</feature>
<dbReference type="HAMAP" id="MF_01210_B">
    <property type="entry name" value="CPSase_L_chain_B"/>
    <property type="match status" value="1"/>
</dbReference>
<sequence>MPKRNDINSILIIGSGPIIIGQACEFDYSGVQACTALKEEGYKVILINSNPATIMTDPEIADKTYIEPINIKIIKEIIKKEKPNAILPTMGGQTALNCVLQLHQSGILKQYNVELIGATIKSIQKAENRSLFEKSMNNINLKTAKCGIAHNIKEANIIIKSIGFPCIIRPSFTMGGTGGGIAYNYEEFKRICVQGLELSPISELLIDESLIGWKEYELEVIRDKLNNFIVVCTIENLDPMGIHTGDSITIAPAQTLSDREYQNMRNAAIMILKEIGVTNGGSNVQFAINPKTGKMIVIEMNPRVSRSSALASKATGFPIARISTKLSIGYTLDELKNDITGHNTPAAFEPSIDYVVTKIPRFDFKKFHKCNDRLTTQMKSIGEVMAIGRTFQESLQKAIRSLEIGSTGFDLNINQINHNNTSIDEKKIKYELKEAGPERLWYIGEAFRLQWTIKKIYELTFIDKWFLQQIQNLICIEEKIKNNKLSDLNYKQLKYLKSKGFSDLRISQLINVQESDIRKKRYKLKLHPTYKRIDTCAAEFSTETAYMYSTWEDECESLPTKNPKKIIILGSGPNRIGQGIEFDYCCVHASKILKKDKYETIMINCNPETVSTDYDISDRLYFEPITLEEILEIIRIEKPMGIVIQYGGQTPLKLAKHFKKEKINILGTQPKYIDIAENRKKFQKIIHSLKLQQPKNDTANNIQEALKKSNYIGYPIIARPSYVLGGRDMEIIYNDNHLKKYFLNRDQKSKNQTILLDQYLDNAIEIDVDAICDQKNVFIGGIMEHIEPAGIHSGDSACTLPVYTLDKKIEKKIKNQTKILALNLHVLGLINIQFAVKDRKIFILEVNPRASRSIPFVSKSIGAPLAKIAMRVICGISLLQQNYIRTIKPKYFFVKEVVLPFNKFPESNPFLGPEMRSTGEVMGIGKSFSLAFYKAMLGISVNLKNNGIVLLSVKDQDKNLVIDIAMKLKKLKFKLEATLGTYLKIKNQGIPVKLVNKIYEGRPNIQDFIKNKKYIYIINTSIDNKKNKETREIRKTALNYKIHYDSTLNGAFATISALQHIGKYPILCLQNIHRNNLY</sequence>
<dbReference type="InterPro" id="IPR006275">
    <property type="entry name" value="CPSase_lsu"/>
</dbReference>
<feature type="binding site" evidence="19">
    <location>
        <position position="833"/>
    </location>
    <ligand>
        <name>Mn(2+)</name>
        <dbReference type="ChEBI" id="CHEBI:29035"/>
        <label>3</label>
    </ligand>
</feature>
<dbReference type="Gene3D" id="3.30.470.20">
    <property type="entry name" value="ATP-grasp fold, B domain"/>
    <property type="match status" value="2"/>
</dbReference>
<evidence type="ECO:0000256" key="12">
    <source>
        <dbReference type="ARBA" id="ARBA00022842"/>
    </source>
</evidence>
<feature type="binding site" evidence="19">
    <location>
        <position position="301"/>
    </location>
    <ligand>
        <name>Mn(2+)</name>
        <dbReference type="ChEBI" id="CHEBI:29035"/>
        <label>2</label>
    </ligand>
</feature>
<feature type="binding site" evidence="19">
    <location>
        <position position="719"/>
    </location>
    <ligand>
        <name>ATP</name>
        <dbReference type="ChEBI" id="CHEBI:30616"/>
        <label>2</label>
    </ligand>
</feature>
<dbReference type="Gene3D" id="3.40.50.20">
    <property type="match status" value="2"/>
</dbReference>
<feature type="binding site" evidence="19">
    <location>
        <position position="215"/>
    </location>
    <ligand>
        <name>ATP</name>
        <dbReference type="ChEBI" id="CHEBI:30616"/>
        <label>1</label>
    </ligand>
</feature>
<feature type="binding site" evidence="19">
    <location>
        <position position="791"/>
    </location>
    <ligand>
        <name>ATP</name>
        <dbReference type="ChEBI" id="CHEBI:30616"/>
        <label>2</label>
    </ligand>
</feature>
<feature type="binding site" evidence="19">
    <location>
        <position position="845"/>
    </location>
    <ligand>
        <name>Mn(2+)</name>
        <dbReference type="ChEBI" id="CHEBI:29035"/>
        <label>3</label>
    </ligand>
</feature>
<dbReference type="GO" id="GO:0004087">
    <property type="term" value="F:carbamoyl-phosphate synthase (ammonia) activity"/>
    <property type="evidence" value="ECO:0007669"/>
    <property type="project" value="UniProtKB-EC"/>
</dbReference>
<evidence type="ECO:0000256" key="7">
    <source>
        <dbReference type="ARBA" id="ARBA00022605"/>
    </source>
</evidence>
<organism evidence="22 23">
    <name type="scientific">Buchnera aphidicola</name>
    <name type="common">Cinara laricifoliae</name>
    <dbReference type="NCBI Taxonomy" id="2518977"/>
    <lineage>
        <taxon>Bacteria</taxon>
        <taxon>Pseudomonadati</taxon>
        <taxon>Pseudomonadota</taxon>
        <taxon>Gammaproteobacteria</taxon>
        <taxon>Enterobacterales</taxon>
        <taxon>Erwiniaceae</taxon>
        <taxon>Buchnera</taxon>
    </lineage>
</organism>
<dbReference type="SUPFAM" id="SSF52440">
    <property type="entry name" value="PreATP-grasp domain"/>
    <property type="match status" value="2"/>
</dbReference>
<dbReference type="Pfam" id="PF02787">
    <property type="entry name" value="CPSase_L_D3"/>
    <property type="match status" value="1"/>
</dbReference>
<feature type="binding site" evidence="19">
    <location>
        <position position="285"/>
    </location>
    <ligand>
        <name>Mn(2+)</name>
        <dbReference type="ChEBI" id="CHEBI:29035"/>
        <label>1</label>
    </ligand>
</feature>
<dbReference type="PANTHER" id="PTHR11405">
    <property type="entry name" value="CARBAMOYLTRANSFERASE FAMILY MEMBER"/>
    <property type="match status" value="1"/>
</dbReference>
<evidence type="ECO:0000256" key="17">
    <source>
        <dbReference type="ARBA" id="ARBA00057223"/>
    </source>
</evidence>
<feature type="binding site" evidence="19">
    <location>
        <position position="845"/>
    </location>
    <ligand>
        <name>Mg(2+)</name>
        <dbReference type="ChEBI" id="CHEBI:18420"/>
        <label>4</label>
    </ligand>
</feature>
<gene>
    <name evidence="19 22" type="primary">carB</name>
    <name evidence="22" type="ORF">BUCILAFE3058_097</name>
</gene>
<dbReference type="GO" id="GO:0044205">
    <property type="term" value="P:'de novo' UMP biosynthetic process"/>
    <property type="evidence" value="ECO:0007669"/>
    <property type="project" value="UniProtKB-UniRule"/>
</dbReference>
<feature type="binding site" evidence="19">
    <location>
        <position position="285"/>
    </location>
    <ligand>
        <name>Mg(2+)</name>
        <dbReference type="ChEBI" id="CHEBI:18420"/>
        <label>1</label>
    </ligand>
</feature>
<dbReference type="GO" id="GO:0006526">
    <property type="term" value="P:L-arginine biosynthetic process"/>
    <property type="evidence" value="ECO:0007669"/>
    <property type="project" value="UniProtKB-UniRule"/>
</dbReference>
<dbReference type="SMART" id="SM00851">
    <property type="entry name" value="MGS"/>
    <property type="match status" value="1"/>
</dbReference>
<evidence type="ECO:0000256" key="5">
    <source>
        <dbReference type="ARBA" id="ARBA00022571"/>
    </source>
</evidence>
<dbReference type="SUPFAM" id="SSF48108">
    <property type="entry name" value="Carbamoyl phosphate synthetase, large subunit connection domain"/>
    <property type="match status" value="1"/>
</dbReference>
<dbReference type="PROSITE" id="PS00867">
    <property type="entry name" value="CPSASE_2"/>
    <property type="match status" value="2"/>
</dbReference>
<dbReference type="AlphaFoldDB" id="A0A451DB80"/>
<feature type="binding site" evidence="19">
    <location>
        <position position="765"/>
    </location>
    <ligand>
        <name>ATP</name>
        <dbReference type="ChEBI" id="CHEBI:30616"/>
        <label>2</label>
    </ligand>
</feature>
<keyword evidence="7 19" id="KW-0028">Amino-acid biosynthesis</keyword>
<feature type="binding site" evidence="19">
    <location>
        <position position="129"/>
    </location>
    <ligand>
        <name>ATP</name>
        <dbReference type="ChEBI" id="CHEBI:30616"/>
        <label>1</label>
    </ligand>
</feature>
<evidence type="ECO:0000256" key="18">
    <source>
        <dbReference type="ARBA" id="ARBA00062056"/>
    </source>
</evidence>
<dbReference type="Pfam" id="PF25596">
    <property type="entry name" value="CPSase_L_D1"/>
    <property type="match status" value="2"/>
</dbReference>
<dbReference type="InterPro" id="IPR011607">
    <property type="entry name" value="MGS-like_dom"/>
</dbReference>
<feature type="binding site" evidence="19">
    <location>
        <position position="833"/>
    </location>
    <ligand>
        <name>Mg(2+)</name>
        <dbReference type="ChEBI" id="CHEBI:18420"/>
        <label>3</label>
    </ligand>
</feature>
<evidence type="ECO:0000256" key="2">
    <source>
        <dbReference type="ARBA" id="ARBA00004812"/>
    </source>
</evidence>
<evidence type="ECO:0000256" key="11">
    <source>
        <dbReference type="ARBA" id="ARBA00022840"/>
    </source>
</evidence>
<comment type="domain">
    <text evidence="19">The large subunit is composed of 2 ATP-grasp domains that are involved in binding the 2 ATP molecules needed for carbamoyl phosphate synthesis. The N-terminal ATP-grasp domain (referred to as the carboxyphosphate synthetic component) catalyzes the ATP-dependent phosphorylation of hydrogencarbonate to carboxyphosphate and the subsequent nucleophilic attack by ammonia to form a carbamate intermediate. The C-terminal ATP-grasp domain (referred to as the carbamoyl phosphate synthetic component) then catalyzes the phosphorylation of carbamate with the second ATP to form the end product carbamoyl phosphate. The reactive and unstable enzyme intermediates are sequentially channeled from one active site to the next through the interior of the protein over a distance of at least 96 A.</text>
</comment>
<dbReference type="RefSeq" id="WP_154061443.1">
    <property type="nucleotide sequence ID" value="NZ_LR217717.1"/>
</dbReference>
<keyword evidence="12" id="KW-0460">Magnesium</keyword>
<evidence type="ECO:0000313" key="22">
    <source>
        <dbReference type="EMBL" id="VFP83570.1"/>
    </source>
</evidence>
<keyword evidence="11 19" id="KW-0067">ATP-binding</keyword>
<dbReference type="UniPathway" id="UPA00068">
    <property type="reaction ID" value="UER00171"/>
</dbReference>
<evidence type="ECO:0000256" key="15">
    <source>
        <dbReference type="ARBA" id="ARBA00047359"/>
    </source>
</evidence>
<comment type="caution">
    <text evidence="19">Lacks conserved residue(s) required for the propagation of feature annotation.</text>
</comment>
<feature type="binding site" evidence="19">
    <location>
        <position position="299"/>
    </location>
    <ligand>
        <name>Mg(2+)</name>
        <dbReference type="ChEBI" id="CHEBI:18420"/>
        <label>2</label>
    </ligand>
</feature>
<feature type="binding site" evidence="19">
    <location>
        <position position="845"/>
    </location>
    <ligand>
        <name>ATP</name>
        <dbReference type="ChEBI" id="CHEBI:30616"/>
        <label>2</label>
    </ligand>
</feature>
<feature type="domain" description="ATP-grasp" evidence="20">
    <location>
        <begin position="133"/>
        <end position="328"/>
    </location>
</feature>
<dbReference type="NCBIfam" id="NF003671">
    <property type="entry name" value="PRK05294.1"/>
    <property type="match status" value="1"/>
</dbReference>
<evidence type="ECO:0000313" key="23">
    <source>
        <dbReference type="Proteomes" id="UP000294349"/>
    </source>
</evidence>
<reference evidence="22 23" key="1">
    <citation type="submission" date="2019-02" db="EMBL/GenBank/DDBJ databases">
        <authorList>
            <person name="Manzano-Marin A."/>
            <person name="Manzano-Marin A."/>
        </authorList>
    </citation>
    <scope>NUCLEOTIDE SEQUENCE [LARGE SCALE GENOMIC DNA]</scope>
    <source>
        <strain evidence="22 23">BuCilaricifoliae</strain>
    </source>
</reference>
<comment type="subunit">
    <text evidence="18 19">Composed of two chains; the small (or glutamine) chain promotes the hydrolysis of glutamine to ammonia, which is used by the large (or ammonia) chain to synthesize carbamoyl phosphate. Tetramer of heterodimers (alpha,beta)4.</text>
</comment>
<evidence type="ECO:0000256" key="16">
    <source>
        <dbReference type="ARBA" id="ARBA00048816"/>
    </source>
</evidence>
<feature type="binding site" evidence="19">
    <location>
        <position position="210"/>
    </location>
    <ligand>
        <name>ATP</name>
        <dbReference type="ChEBI" id="CHEBI:30616"/>
        <label>1</label>
    </ligand>
</feature>
<feature type="binding site" evidence="19">
    <location>
        <position position="299"/>
    </location>
    <ligand>
        <name>Mg(2+)</name>
        <dbReference type="ChEBI" id="CHEBI:18420"/>
        <label>1</label>
    </ligand>
</feature>
<dbReference type="EC" id="6.3.4.16" evidence="19"/>
<dbReference type="PROSITE" id="PS50975">
    <property type="entry name" value="ATP_GRASP"/>
    <property type="match status" value="2"/>
</dbReference>
<comment type="pathway">
    <text evidence="2 19">Pyrimidine metabolism; UMP biosynthesis via de novo pathway; (S)-dihydroorotate from bicarbonate: step 1/3.</text>
</comment>
<dbReference type="GO" id="GO:0006541">
    <property type="term" value="P:glutamine metabolic process"/>
    <property type="evidence" value="ECO:0007669"/>
    <property type="project" value="TreeGrafter"/>
</dbReference>
<dbReference type="OrthoDB" id="9804197at2"/>
<feature type="binding site" evidence="19">
    <location>
        <position position="792"/>
    </location>
    <ligand>
        <name>ATP</name>
        <dbReference type="ChEBI" id="CHEBI:30616"/>
        <label>2</label>
    </ligand>
</feature>
<dbReference type="SUPFAM" id="SSF52335">
    <property type="entry name" value="Methylglyoxal synthase-like"/>
    <property type="match status" value="1"/>
</dbReference>
<comment type="catalytic activity">
    <reaction evidence="15 19">
        <text>hydrogencarbonate + NH4(+) + 2 ATP = carbamoyl phosphate + 2 ADP + phosphate + 2 H(+)</text>
        <dbReference type="Rhea" id="RHEA:18029"/>
        <dbReference type="ChEBI" id="CHEBI:15378"/>
        <dbReference type="ChEBI" id="CHEBI:17544"/>
        <dbReference type="ChEBI" id="CHEBI:28938"/>
        <dbReference type="ChEBI" id="CHEBI:30616"/>
        <dbReference type="ChEBI" id="CHEBI:43474"/>
        <dbReference type="ChEBI" id="CHEBI:58228"/>
        <dbReference type="ChEBI" id="CHEBI:456216"/>
        <dbReference type="EC" id="6.3.4.16"/>
    </reaction>
</comment>
<feature type="binding site" evidence="19">
    <location>
        <position position="169"/>
    </location>
    <ligand>
        <name>ATP</name>
        <dbReference type="ChEBI" id="CHEBI:30616"/>
        <label>1</label>
    </ligand>
</feature>
<proteinExistence type="inferred from homology"/>
<dbReference type="InterPro" id="IPR011761">
    <property type="entry name" value="ATP-grasp"/>
</dbReference>
<dbReference type="InterPro" id="IPR036897">
    <property type="entry name" value="CarbamoylP_synth_lsu_oligo_sf"/>
</dbReference>
<feature type="region of interest" description="Carbamoyl phosphate synthetic domain" evidence="19">
    <location>
        <begin position="558"/>
        <end position="940"/>
    </location>
</feature>
<comment type="catalytic activity">
    <reaction evidence="16 19">
        <text>hydrogencarbonate + L-glutamine + 2 ATP + H2O = carbamoyl phosphate + L-glutamate + 2 ADP + phosphate + 2 H(+)</text>
        <dbReference type="Rhea" id="RHEA:18633"/>
        <dbReference type="ChEBI" id="CHEBI:15377"/>
        <dbReference type="ChEBI" id="CHEBI:15378"/>
        <dbReference type="ChEBI" id="CHEBI:17544"/>
        <dbReference type="ChEBI" id="CHEBI:29985"/>
        <dbReference type="ChEBI" id="CHEBI:30616"/>
        <dbReference type="ChEBI" id="CHEBI:43474"/>
        <dbReference type="ChEBI" id="CHEBI:58228"/>
        <dbReference type="ChEBI" id="CHEBI:58359"/>
        <dbReference type="ChEBI" id="CHEBI:456216"/>
        <dbReference type="EC" id="6.3.5.5"/>
    </reaction>
</comment>
<dbReference type="UniPathway" id="UPA00070">
    <property type="reaction ID" value="UER00115"/>
</dbReference>
<keyword evidence="5 19" id="KW-0055">Arginine biosynthesis</keyword>
<dbReference type="Proteomes" id="UP000294349">
    <property type="component" value="Chromosome"/>
</dbReference>
<keyword evidence="6 19" id="KW-0436">Ligase</keyword>
<dbReference type="SUPFAM" id="SSF56059">
    <property type="entry name" value="Glutathione synthetase ATP-binding domain-like"/>
    <property type="match status" value="2"/>
</dbReference>
<feature type="binding site" evidence="19">
    <location>
        <position position="845"/>
    </location>
    <ligand>
        <name>Mg(2+)</name>
        <dbReference type="ChEBI" id="CHEBI:18420"/>
        <label>3</label>
    </ligand>
</feature>
<feature type="binding site" evidence="19">
    <location>
        <position position="301"/>
    </location>
    <ligand>
        <name>Mg(2+)</name>
        <dbReference type="ChEBI" id="CHEBI:18420"/>
        <label>2</label>
    </ligand>
</feature>
<accession>A0A451DB80</accession>
<dbReference type="GO" id="GO:0004088">
    <property type="term" value="F:carbamoyl-phosphate synthase (glutamine-hydrolyzing) activity"/>
    <property type="evidence" value="ECO:0007669"/>
    <property type="project" value="UniProtKB-UniRule"/>
</dbReference>
<feature type="binding site" evidence="19">
    <location>
        <position position="285"/>
    </location>
    <ligand>
        <name>ATP</name>
        <dbReference type="ChEBI" id="CHEBI:30616"/>
        <label>1</label>
    </ligand>
</feature>
<dbReference type="Gene3D" id="1.10.1030.10">
    <property type="entry name" value="Carbamoyl-phosphate synthetase, large subunit oligomerisation domain"/>
    <property type="match status" value="1"/>
</dbReference>
<feature type="binding site" evidence="19">
    <location>
        <position position="793"/>
    </location>
    <ligand>
        <name>ATP</name>
        <dbReference type="ChEBI" id="CHEBI:30616"/>
        <label>2</label>
    </ligand>
</feature>
<dbReference type="InterPro" id="IPR005480">
    <property type="entry name" value="CPSase_lsu_oligo"/>
</dbReference>
<feature type="binding site" evidence="19">
    <location>
        <position position="847"/>
    </location>
    <ligand>
        <name>Mg(2+)</name>
        <dbReference type="ChEBI" id="CHEBI:18420"/>
        <label>4</label>
    </ligand>
</feature>
<evidence type="ECO:0000256" key="6">
    <source>
        <dbReference type="ARBA" id="ARBA00022598"/>
    </source>
</evidence>
<keyword evidence="14" id="KW-0464">Manganese</keyword>